<dbReference type="AlphaFoldDB" id="G4ZWB9"/>
<keyword evidence="2" id="KW-1185">Reference proteome</keyword>
<feature type="non-terminal residue" evidence="1">
    <location>
        <position position="1"/>
    </location>
</feature>
<gene>
    <name evidence="1" type="ORF">PHYSODRAFT_517781</name>
</gene>
<evidence type="ECO:0000313" key="1">
    <source>
        <dbReference type="EMBL" id="EGZ11646.1"/>
    </source>
</evidence>
<organism evidence="1 2">
    <name type="scientific">Phytophthora sojae (strain P6497)</name>
    <name type="common">Soybean stem and root rot agent</name>
    <name type="synonym">Phytophthora megasperma f. sp. glycines</name>
    <dbReference type="NCBI Taxonomy" id="1094619"/>
    <lineage>
        <taxon>Eukaryota</taxon>
        <taxon>Sar</taxon>
        <taxon>Stramenopiles</taxon>
        <taxon>Oomycota</taxon>
        <taxon>Peronosporomycetes</taxon>
        <taxon>Peronosporales</taxon>
        <taxon>Peronosporaceae</taxon>
        <taxon>Phytophthora</taxon>
    </lineage>
</organism>
<proteinExistence type="predicted"/>
<dbReference type="EMBL" id="JH159157">
    <property type="protein sequence ID" value="EGZ11646.1"/>
    <property type="molecule type" value="Genomic_DNA"/>
</dbReference>
<dbReference type="RefSeq" id="XP_009531979.1">
    <property type="nucleotide sequence ID" value="XM_009533684.1"/>
</dbReference>
<dbReference type="PANTHER" id="PTHR40866">
    <property type="entry name" value="BED-TYPE DOMAIN-CONTAINING PROTEIN"/>
    <property type="match status" value="1"/>
</dbReference>
<protein>
    <submittedName>
        <fullName evidence="1">Uncharacterized protein</fullName>
    </submittedName>
</protein>
<dbReference type="PANTHER" id="PTHR40866:SF1">
    <property type="entry name" value="BED-TYPE DOMAIN-CONTAINING PROTEIN"/>
    <property type="match status" value="1"/>
</dbReference>
<accession>G4ZWB9</accession>
<name>G4ZWB9_PHYSP</name>
<dbReference type="InParanoid" id="G4ZWB9"/>
<dbReference type="KEGG" id="psoj:PHYSODRAFT_517781"/>
<reference evidence="1 2" key="1">
    <citation type="journal article" date="2006" name="Science">
        <title>Phytophthora genome sequences uncover evolutionary origins and mechanisms of pathogenesis.</title>
        <authorList>
            <person name="Tyler B.M."/>
            <person name="Tripathy S."/>
            <person name="Zhang X."/>
            <person name="Dehal P."/>
            <person name="Jiang R.H."/>
            <person name="Aerts A."/>
            <person name="Arredondo F.D."/>
            <person name="Baxter L."/>
            <person name="Bensasson D."/>
            <person name="Beynon J.L."/>
            <person name="Chapman J."/>
            <person name="Damasceno C.M."/>
            <person name="Dorrance A.E."/>
            <person name="Dou D."/>
            <person name="Dickerman A.W."/>
            <person name="Dubchak I.L."/>
            <person name="Garbelotto M."/>
            <person name="Gijzen M."/>
            <person name="Gordon S.G."/>
            <person name="Govers F."/>
            <person name="Grunwald N.J."/>
            <person name="Huang W."/>
            <person name="Ivors K.L."/>
            <person name="Jones R.W."/>
            <person name="Kamoun S."/>
            <person name="Krampis K."/>
            <person name="Lamour K.H."/>
            <person name="Lee M.K."/>
            <person name="McDonald W.H."/>
            <person name="Medina M."/>
            <person name="Meijer H.J."/>
            <person name="Nordberg E.K."/>
            <person name="Maclean D.J."/>
            <person name="Ospina-Giraldo M.D."/>
            <person name="Morris P.F."/>
            <person name="Phuntumart V."/>
            <person name="Putnam N.H."/>
            <person name="Rash S."/>
            <person name="Rose J.K."/>
            <person name="Sakihama Y."/>
            <person name="Salamov A.A."/>
            <person name="Savidor A."/>
            <person name="Scheuring C.F."/>
            <person name="Smith B.M."/>
            <person name="Sobral B.W."/>
            <person name="Terry A."/>
            <person name="Torto-Alalibo T.A."/>
            <person name="Win J."/>
            <person name="Xu Z."/>
            <person name="Zhang H."/>
            <person name="Grigoriev I.V."/>
            <person name="Rokhsar D.S."/>
            <person name="Boore J.L."/>
        </authorList>
    </citation>
    <scope>NUCLEOTIDE SEQUENCE [LARGE SCALE GENOMIC DNA]</scope>
    <source>
        <strain evidence="1 2">P6497</strain>
    </source>
</reference>
<dbReference type="Proteomes" id="UP000002640">
    <property type="component" value="Unassembled WGS sequence"/>
</dbReference>
<dbReference type="GeneID" id="20659975"/>
<sequence length="86" mass="9683">YFELGKLISTDDEEVIEEVPSPTANRRLKTLLAQLADVGSVSKKLQPNGLNLLDVRVLLDGLLEIQTVFITYLATYIRLRSIQFCC</sequence>
<evidence type="ECO:0000313" key="2">
    <source>
        <dbReference type="Proteomes" id="UP000002640"/>
    </source>
</evidence>